<feature type="binding site" evidence="8">
    <location>
        <position position="217"/>
    </location>
    <ligand>
        <name>shikimate</name>
        <dbReference type="ChEBI" id="CHEBI:36208"/>
    </ligand>
</feature>
<feature type="binding site" evidence="8">
    <location>
        <begin position="16"/>
        <end position="18"/>
    </location>
    <ligand>
        <name>shikimate</name>
        <dbReference type="ChEBI" id="CHEBI:36208"/>
    </ligand>
</feature>
<name>A0A1I5BJ07_9GAMM</name>
<feature type="binding site" evidence="8">
    <location>
        <position position="246"/>
    </location>
    <ligand>
        <name>shikimate</name>
        <dbReference type="ChEBI" id="CHEBI:36208"/>
    </ligand>
</feature>
<protein>
    <recommendedName>
        <fullName evidence="2 8">Shikimate dehydrogenase (NADP(+))</fullName>
        <shortName evidence="8">SDH</shortName>
        <ecNumber evidence="2 8">1.1.1.25</ecNumber>
    </recommendedName>
</protein>
<feature type="binding site" evidence="8">
    <location>
        <position position="215"/>
    </location>
    <ligand>
        <name>NADP(+)</name>
        <dbReference type="ChEBI" id="CHEBI:58349"/>
    </ligand>
</feature>
<feature type="domain" description="Quinate/shikimate 5-dehydrogenase/glutamyl-tRNA reductase" evidence="9">
    <location>
        <begin position="123"/>
        <end position="192"/>
    </location>
</feature>
<dbReference type="GO" id="GO:0008652">
    <property type="term" value="P:amino acid biosynthetic process"/>
    <property type="evidence" value="ECO:0007669"/>
    <property type="project" value="UniProtKB-KW"/>
</dbReference>
<evidence type="ECO:0000256" key="7">
    <source>
        <dbReference type="ARBA" id="ARBA00049442"/>
    </source>
</evidence>
<feature type="binding site" evidence="8">
    <location>
        <begin position="151"/>
        <end position="156"/>
    </location>
    <ligand>
        <name>NADP(+)</name>
        <dbReference type="ChEBI" id="CHEBI:58349"/>
    </ligand>
</feature>
<dbReference type="GO" id="GO:0005829">
    <property type="term" value="C:cytosol"/>
    <property type="evidence" value="ECO:0007669"/>
    <property type="project" value="TreeGrafter"/>
</dbReference>
<feature type="binding site" evidence="8">
    <location>
        <begin position="128"/>
        <end position="132"/>
    </location>
    <ligand>
        <name>NADP(+)</name>
        <dbReference type="ChEBI" id="CHEBI:58349"/>
    </ligand>
</feature>
<evidence type="ECO:0000256" key="8">
    <source>
        <dbReference type="HAMAP-Rule" id="MF_00222"/>
    </source>
</evidence>
<dbReference type="PANTHER" id="PTHR21089">
    <property type="entry name" value="SHIKIMATE DEHYDROGENASE"/>
    <property type="match status" value="1"/>
</dbReference>
<feature type="binding site" evidence="8">
    <location>
        <position position="88"/>
    </location>
    <ligand>
        <name>shikimate</name>
        <dbReference type="ChEBI" id="CHEBI:36208"/>
    </ligand>
</feature>
<dbReference type="Pfam" id="PF08501">
    <property type="entry name" value="Shikimate_dh_N"/>
    <property type="match status" value="1"/>
</dbReference>
<dbReference type="STRING" id="1367852.SAMN05216516_11742"/>
<organism evidence="12 13">
    <name type="scientific">Izhakiella capsodis</name>
    <dbReference type="NCBI Taxonomy" id="1367852"/>
    <lineage>
        <taxon>Bacteria</taxon>
        <taxon>Pseudomonadati</taxon>
        <taxon>Pseudomonadota</taxon>
        <taxon>Gammaproteobacteria</taxon>
        <taxon>Enterobacterales</taxon>
        <taxon>Erwiniaceae</taxon>
        <taxon>Izhakiella</taxon>
    </lineage>
</organism>
<dbReference type="HAMAP" id="MF_00222">
    <property type="entry name" value="Shikimate_DH_AroE"/>
    <property type="match status" value="1"/>
</dbReference>
<dbReference type="EMBL" id="FOVC01000017">
    <property type="protein sequence ID" value="SFN74471.1"/>
    <property type="molecule type" value="Genomic_DNA"/>
</dbReference>
<comment type="function">
    <text evidence="8">Involved in the biosynthesis of the chorismate, which leads to the biosynthesis of aromatic amino acids. Catalyzes the reversible NADPH linked reduction of 3-dehydroshikimate (DHSA) to yield shikimate (SA).</text>
</comment>
<dbReference type="NCBIfam" id="NF001310">
    <property type="entry name" value="PRK00258.1-2"/>
    <property type="match status" value="1"/>
</dbReference>
<feature type="binding site" evidence="8">
    <location>
        <position position="79"/>
    </location>
    <ligand>
        <name>NADP(+)</name>
        <dbReference type="ChEBI" id="CHEBI:58349"/>
    </ligand>
</feature>
<keyword evidence="5 8" id="KW-0560">Oxidoreductase</keyword>
<gene>
    <name evidence="8" type="primary">aroE</name>
    <name evidence="12" type="ORF">SAMN05216516_11742</name>
</gene>
<dbReference type="GO" id="GO:0009423">
    <property type="term" value="P:chorismate biosynthetic process"/>
    <property type="evidence" value="ECO:0007669"/>
    <property type="project" value="UniProtKB-UniRule"/>
</dbReference>
<proteinExistence type="inferred from homology"/>
<dbReference type="InterPro" id="IPR011342">
    <property type="entry name" value="Shikimate_DH"/>
</dbReference>
<dbReference type="Proteomes" id="UP000242222">
    <property type="component" value="Unassembled WGS sequence"/>
</dbReference>
<evidence type="ECO:0000259" key="9">
    <source>
        <dbReference type="Pfam" id="PF01488"/>
    </source>
</evidence>
<keyword evidence="6 8" id="KW-0057">Aromatic amino acid biosynthesis</keyword>
<dbReference type="InterPro" id="IPR006151">
    <property type="entry name" value="Shikm_DH/Glu-tRNA_Rdtase"/>
</dbReference>
<dbReference type="NCBIfam" id="TIGR00507">
    <property type="entry name" value="aroE"/>
    <property type="match status" value="1"/>
</dbReference>
<keyword evidence="13" id="KW-1185">Reference proteome</keyword>
<dbReference type="InterPro" id="IPR041121">
    <property type="entry name" value="SDH_C"/>
</dbReference>
<dbReference type="InterPro" id="IPR013708">
    <property type="entry name" value="Shikimate_DH-bd_N"/>
</dbReference>
<dbReference type="UniPathway" id="UPA00053">
    <property type="reaction ID" value="UER00087"/>
</dbReference>
<dbReference type="InterPro" id="IPR046346">
    <property type="entry name" value="Aminoacid_DH-like_N_sf"/>
</dbReference>
<evidence type="ECO:0000256" key="3">
    <source>
        <dbReference type="ARBA" id="ARBA00022605"/>
    </source>
</evidence>
<evidence type="ECO:0000256" key="1">
    <source>
        <dbReference type="ARBA" id="ARBA00004871"/>
    </source>
</evidence>
<dbReference type="Gene3D" id="3.40.50.10860">
    <property type="entry name" value="Leucine Dehydrogenase, chain A, domain 1"/>
    <property type="match status" value="1"/>
</dbReference>
<sequence>MSKQTYAVFGNPIKHSRSPRIHQLFSLQTGIVHPYSRILAAQDGFATAIEAFFNAGGQGANVTTPFKLEACRLANQLTERASLAGAVNTLKRRHDRTLLGDNTDGIGLLTDLKRLAMIQPGFKVLLIGAGGAARGVILPLLQYDVDIVITNRTLARAEELVQLFNQYGNIQYRALSKLSGLHFDLIINATSSGLEGGIPAIPASIIRDETHCYDMFYSQSATPYLIWCQQRGAQHVADGLGMLVGQAAHSFYLWHGIMPEITPIITRLKCELSE</sequence>
<dbReference type="GO" id="GO:0004764">
    <property type="term" value="F:shikimate 3-dehydrogenase (NADP+) activity"/>
    <property type="evidence" value="ECO:0007669"/>
    <property type="project" value="UniProtKB-UniRule"/>
</dbReference>
<feature type="domain" description="Shikimate dehydrogenase substrate binding N-terminal" evidence="10">
    <location>
        <begin position="8"/>
        <end position="90"/>
    </location>
</feature>
<dbReference type="GO" id="GO:0009073">
    <property type="term" value="P:aromatic amino acid family biosynthetic process"/>
    <property type="evidence" value="ECO:0007669"/>
    <property type="project" value="UniProtKB-KW"/>
</dbReference>
<dbReference type="Pfam" id="PF01488">
    <property type="entry name" value="Shikimate_DH"/>
    <property type="match status" value="1"/>
</dbReference>
<dbReference type="EC" id="1.1.1.25" evidence="2 8"/>
<dbReference type="Gene3D" id="3.40.50.720">
    <property type="entry name" value="NAD(P)-binding Rossmann-like Domain"/>
    <property type="match status" value="1"/>
</dbReference>
<evidence type="ECO:0000256" key="2">
    <source>
        <dbReference type="ARBA" id="ARBA00012962"/>
    </source>
</evidence>
<dbReference type="OrthoDB" id="9776868at2"/>
<dbReference type="InterPro" id="IPR036291">
    <property type="entry name" value="NAD(P)-bd_dom_sf"/>
</dbReference>
<evidence type="ECO:0000259" key="11">
    <source>
        <dbReference type="Pfam" id="PF18317"/>
    </source>
</evidence>
<reference evidence="13" key="1">
    <citation type="submission" date="2016-10" db="EMBL/GenBank/DDBJ databases">
        <authorList>
            <person name="Varghese N."/>
            <person name="Submissions S."/>
        </authorList>
    </citation>
    <scope>NUCLEOTIDE SEQUENCE [LARGE SCALE GENOMIC DNA]</scope>
    <source>
        <strain evidence="13">N6PO6</strain>
    </source>
</reference>
<dbReference type="SUPFAM" id="SSF53223">
    <property type="entry name" value="Aminoacid dehydrogenase-like, N-terminal domain"/>
    <property type="match status" value="1"/>
</dbReference>
<dbReference type="AlphaFoldDB" id="A0A1I5BJ07"/>
<accession>A0A1I5BJ07</accession>
<dbReference type="GO" id="GO:0050661">
    <property type="term" value="F:NADP binding"/>
    <property type="evidence" value="ECO:0007669"/>
    <property type="project" value="InterPro"/>
</dbReference>
<comment type="catalytic activity">
    <reaction evidence="7 8">
        <text>shikimate + NADP(+) = 3-dehydroshikimate + NADPH + H(+)</text>
        <dbReference type="Rhea" id="RHEA:17737"/>
        <dbReference type="ChEBI" id="CHEBI:15378"/>
        <dbReference type="ChEBI" id="CHEBI:16630"/>
        <dbReference type="ChEBI" id="CHEBI:36208"/>
        <dbReference type="ChEBI" id="CHEBI:57783"/>
        <dbReference type="ChEBI" id="CHEBI:58349"/>
        <dbReference type="EC" id="1.1.1.25"/>
    </reaction>
</comment>
<dbReference type="InterPro" id="IPR022893">
    <property type="entry name" value="Shikimate_DH_fam"/>
</dbReference>
<dbReference type="SUPFAM" id="SSF51735">
    <property type="entry name" value="NAD(P)-binding Rossmann-fold domains"/>
    <property type="match status" value="1"/>
</dbReference>
<dbReference type="CDD" id="cd01065">
    <property type="entry name" value="NAD_bind_Shikimate_DH"/>
    <property type="match status" value="1"/>
</dbReference>
<feature type="binding site" evidence="8">
    <location>
        <position position="239"/>
    </location>
    <ligand>
        <name>NADP(+)</name>
        <dbReference type="ChEBI" id="CHEBI:58349"/>
    </ligand>
</feature>
<comment type="pathway">
    <text evidence="1 8">Metabolic intermediate biosynthesis; chorismate biosynthesis; chorismate from D-erythrose 4-phosphate and phosphoenolpyruvate: step 4/7.</text>
</comment>
<evidence type="ECO:0000313" key="13">
    <source>
        <dbReference type="Proteomes" id="UP000242222"/>
    </source>
</evidence>
<evidence type="ECO:0000256" key="4">
    <source>
        <dbReference type="ARBA" id="ARBA00022857"/>
    </source>
</evidence>
<keyword evidence="3 8" id="KW-0028">Amino-acid biosynthesis</keyword>
<dbReference type="Pfam" id="PF18317">
    <property type="entry name" value="SDH_C"/>
    <property type="match status" value="1"/>
</dbReference>
<comment type="similarity">
    <text evidence="8">Belongs to the shikimate dehydrogenase family.</text>
</comment>
<feature type="active site" description="Proton acceptor" evidence="8">
    <location>
        <position position="67"/>
    </location>
</feature>
<evidence type="ECO:0000256" key="6">
    <source>
        <dbReference type="ARBA" id="ARBA00023141"/>
    </source>
</evidence>
<evidence type="ECO:0000256" key="5">
    <source>
        <dbReference type="ARBA" id="ARBA00023002"/>
    </source>
</evidence>
<dbReference type="FunFam" id="3.40.50.720:FF:000104">
    <property type="entry name" value="Shikimate dehydrogenase (NADP(+))"/>
    <property type="match status" value="1"/>
</dbReference>
<comment type="subunit">
    <text evidence="8">Homodimer.</text>
</comment>
<keyword evidence="4 8" id="KW-0521">NADP</keyword>
<evidence type="ECO:0000313" key="12">
    <source>
        <dbReference type="EMBL" id="SFN74471.1"/>
    </source>
</evidence>
<dbReference type="GO" id="GO:0019632">
    <property type="term" value="P:shikimate metabolic process"/>
    <property type="evidence" value="ECO:0007669"/>
    <property type="project" value="InterPro"/>
</dbReference>
<evidence type="ECO:0000259" key="10">
    <source>
        <dbReference type="Pfam" id="PF08501"/>
    </source>
</evidence>
<dbReference type="RefSeq" id="WP_092880071.1">
    <property type="nucleotide sequence ID" value="NZ_FOVC01000017.1"/>
</dbReference>
<feature type="binding site" evidence="8">
    <location>
        <position position="63"/>
    </location>
    <ligand>
        <name>shikimate</name>
        <dbReference type="ChEBI" id="CHEBI:36208"/>
    </ligand>
</feature>
<dbReference type="FunFam" id="3.40.50.10860:FF:000006">
    <property type="entry name" value="Shikimate dehydrogenase (NADP(+))"/>
    <property type="match status" value="1"/>
</dbReference>
<feature type="domain" description="SDH C-terminal" evidence="11">
    <location>
        <begin position="239"/>
        <end position="265"/>
    </location>
</feature>
<dbReference type="PANTHER" id="PTHR21089:SF1">
    <property type="entry name" value="BIFUNCTIONAL 3-DEHYDROQUINATE DEHYDRATASE_SHIKIMATE DEHYDROGENASE, CHLOROPLASTIC"/>
    <property type="match status" value="1"/>
</dbReference>
<feature type="binding site" evidence="8">
    <location>
        <position position="104"/>
    </location>
    <ligand>
        <name>shikimate</name>
        <dbReference type="ChEBI" id="CHEBI:36208"/>
    </ligand>
</feature>